<name>A0A1Y5EC42_COLPS</name>
<comment type="caution">
    <text evidence="1">The sequence shown here is derived from an EMBL/GenBank/DDBJ whole genome shotgun (WGS) entry which is preliminary data.</text>
</comment>
<evidence type="ECO:0000313" key="2">
    <source>
        <dbReference type="Proteomes" id="UP000243053"/>
    </source>
</evidence>
<accession>A0A1Y5EC42</accession>
<gene>
    <name evidence="1" type="ORF">A9Q75_10880</name>
</gene>
<evidence type="ECO:0000313" key="1">
    <source>
        <dbReference type="EMBL" id="OUR80322.1"/>
    </source>
</evidence>
<protein>
    <submittedName>
        <fullName evidence="1">Uncharacterized protein</fullName>
    </submittedName>
</protein>
<dbReference type="Proteomes" id="UP000243053">
    <property type="component" value="Unassembled WGS sequence"/>
</dbReference>
<dbReference type="AlphaFoldDB" id="A0A1Y5EC42"/>
<sequence length="391" mass="45399">MIIFFSLLLLCLLLVFAFIFILKKKHMSGWLPQYIKQRLNKPLEINGPTHIVFSFVDHYEPQWGKPNDINVERSRVDRWLAEYPKMAGKHQDADGFHPQHTFYYPEEEYRFEHLNKIAKMCLDGFGEIELHLHHHNDTSENLRHLITTFCQTLHDKHGALSHNPDTGQLSYGFIHGNWALDNCDPTGNNCGVNDELIILRETGCYADFTFPSAPHPTQPDTINSIYYAKDDPNKPNSHNTGINCKVGGKPWGDILMVNGPLMLNWKKLKKGIFPQIENSDVRKGMEPTKDRVDLWVEANVHVEGRPEWRFIKVHTHGTQEQDMDVLLGKPCDDMFSYLESKYNDGENYILHYVNSREMYNIIKAAEEGKKGNPNEYRDYFLPRPQFKVEAL</sequence>
<organism evidence="1 2">
    <name type="scientific">Colwellia psychrerythraea</name>
    <name type="common">Vibrio psychroerythus</name>
    <dbReference type="NCBI Taxonomy" id="28229"/>
    <lineage>
        <taxon>Bacteria</taxon>
        <taxon>Pseudomonadati</taxon>
        <taxon>Pseudomonadota</taxon>
        <taxon>Gammaproteobacteria</taxon>
        <taxon>Alteromonadales</taxon>
        <taxon>Colwelliaceae</taxon>
        <taxon>Colwellia</taxon>
    </lineage>
</organism>
<reference evidence="2" key="1">
    <citation type="journal article" date="2017" name="Proc. Natl. Acad. Sci. U.S.A.">
        <title>Simulation of Deepwater Horizon oil plume reveals substrate specialization within a complex community of hydrocarbon degraders.</title>
        <authorList>
            <person name="Hu P."/>
            <person name="Dubinsky E.A."/>
            <person name="Probst A.J."/>
            <person name="Wang J."/>
            <person name="Sieber C.M.K."/>
            <person name="Tom L.M."/>
            <person name="Gardinali P."/>
            <person name="Banfield J.F."/>
            <person name="Atlas R.M."/>
            <person name="Andersen G.L."/>
        </authorList>
    </citation>
    <scope>NUCLEOTIDE SEQUENCE [LARGE SCALE GENOMIC DNA]</scope>
</reference>
<dbReference type="EMBL" id="MAAF01000064">
    <property type="protein sequence ID" value="OUR80322.1"/>
    <property type="molecule type" value="Genomic_DNA"/>
</dbReference>
<proteinExistence type="predicted"/>